<evidence type="ECO:0000256" key="7">
    <source>
        <dbReference type="SAM" id="MobiDB-lite"/>
    </source>
</evidence>
<dbReference type="GO" id="GO:0003729">
    <property type="term" value="F:mRNA binding"/>
    <property type="evidence" value="ECO:0007669"/>
    <property type="project" value="TreeGrafter"/>
</dbReference>
<evidence type="ECO:0000256" key="3">
    <source>
        <dbReference type="ARBA" id="ARBA00019596"/>
    </source>
</evidence>
<feature type="compositionally biased region" description="Basic and acidic residues" evidence="7">
    <location>
        <begin position="1595"/>
        <end position="1644"/>
    </location>
</feature>
<evidence type="ECO:0000313" key="11">
    <source>
        <dbReference type="EMBL" id="OAD60086.1"/>
    </source>
</evidence>
<keyword evidence="12" id="KW-1185">Reference proteome</keyword>
<reference evidence="11 12" key="1">
    <citation type="submission" date="2015-07" db="EMBL/GenBank/DDBJ databases">
        <title>The genome of Eufriesea mexicana.</title>
        <authorList>
            <person name="Pan H."/>
            <person name="Kapheim K."/>
        </authorList>
    </citation>
    <scope>NUCLEOTIDE SEQUENCE [LARGE SCALE GENOMIC DNA]</scope>
    <source>
        <strain evidence="11">0111107269</strain>
        <tissue evidence="11">Whole body</tissue>
    </source>
</reference>
<evidence type="ECO:0000259" key="10">
    <source>
        <dbReference type="Pfam" id="PF16134"/>
    </source>
</evidence>
<proteinExistence type="inferred from homology"/>
<evidence type="ECO:0000256" key="2">
    <source>
        <dbReference type="ARBA" id="ARBA00007857"/>
    </source>
</evidence>
<dbReference type="GO" id="GO:0006406">
    <property type="term" value="P:mRNA export from nucleus"/>
    <property type="evidence" value="ECO:0007669"/>
    <property type="project" value="InterPro"/>
</dbReference>
<feature type="compositionally biased region" description="Basic and acidic residues" evidence="7">
    <location>
        <begin position="1744"/>
        <end position="1765"/>
    </location>
</feature>
<evidence type="ECO:0000256" key="1">
    <source>
        <dbReference type="ARBA" id="ARBA00004123"/>
    </source>
</evidence>
<feature type="compositionally biased region" description="Basic and acidic residues" evidence="7">
    <location>
        <begin position="1691"/>
        <end position="1735"/>
    </location>
</feature>
<sequence length="1789" mass="206784">MAGKVWNTEIWKAWDKHGKNDFLKLIKHKFKEGNTAEWRRGLYELISNGIRGNIKRDNVVQTLGELTNIDGAIPSAIVDIFTLIDAEVHNEERNNFYYLVKESEKFLTDRILKERLEIDTLQDVGTLKNKNFQIKFIKVKTKLYYKQRKFNLFREESEGYSKLIVELNQERPESEVASILEIVKSLIGYFNLDPNRVLDILLETFENRPQDDALFIPLIRSYMSDQQVLCEVLGFKYCSTVNTTPFSLQKVTALMLQHGVIKLDDILPWLVPDDKTIIKEHEQAMKQAKEYVRKLSVISTKDKEEIPEEKENPQDKYASNQKFGLCEALLGIGAWEVAQNLFNRLPEHSLTDQRPIALALCKMIQSLIEPVYRKHCIISPKLQGRRVPQLKSSLAPKPIESLEEIHDQLLPMLIVLGPNLHHDPVLMYKIMRLCHTAIKQCPLDSNKQPIDKNNNLYYDVLTILDVALLPSLSFMDCNCCVAEELWNILKYYPYQNRYCLYARWKNDTPLQHAALLRKRADAQKKIKSIMKRVSKETIKPVGRSIGKLTHSSPGVLFDYVLIQIQLYDNLIGPVVDSLKYLTNISYDVLGYCLVEALAGADRDRFKHDGTSISLWLQSLASFCGAIFKKYNIELTGLLQYVANQLKAQKSLDLLILKEIVQKMAGIEAAEEMTSDQLDAMAGGDLLKNEAGYFSQVRNTKKSSQRLKEALAEHDLAVALCLLMAQQKHCVVYRETDKSHLKLVGKLYDQCQDTLVQFGTFLGSTMTVDEYVERLPSIHSMLQDNHIHSDVAFFLARPMFAHAINIKYDALRKADPNYKKMSTTMKQAKYAEAAQAVMAPVAQSVRPLHPLKVWEDISPQFLVTFWSLSMYDLYVPVESYQREINKLRQLAAQSADSKDVNVSKGKKEQERYTTLIDKLQDEKRKQEEHVEKVFAYLRQEKDTWFLSRSAKSAKNETITQFLQLCLFPRCTFTTVDAMYCAKFVHTIHSLKTANFSTLLCYDRLFCDITYSVTSCTENEANRYGRFLCAMLETVMRWHSEKAIFDKECSNYPGFVTKFRVSNQFSEANDMVGFENYRHVCHKWHYKITKAIVVCLDSKDYVQIRNSLIILIKILPHFPVLAKLSQILERKVEKVREEERGQRQDLHVLATSYSGQLKAKTPNMIREADFHHVGDKTGKTQDTPNSDTSEKVGDGISSKEITNGDTRIEKESKDQREKRSASNQLHHDSSEKIRKKEESKESSEGKDKHLKKDEIKEDDTIDKKDRKYYKEEHYYGSGLDNLDRDLSSVSNSSASSGPTQDGSDRDAKRRKVENVQKEGRRAEGSLDKKERSSKGKIRDEQKEQRRERKFARKRDRTDESTVTTEQKRRKDDEKAKGTHQNGDIPEHREKHHYNKLFCDITYSVTSCTENEANRYGRFLCAMLETVMRWHSEKAIFDKECSNYPGFVTKFRVSNQFSEANDMVGFENYRHVCHKWHYKITKAIVVCLDSKDYVQIRNSLIILIKILPHFPVLAKLSQILERKVEKVREEERGQRQDLHVLATSYSGQLKAKTPNMIREADFHHVGDKTGKTQDTPNSDTSEKVGDGISSKEITNGDTRIEKESKDQREKRSASNQLHHDSSEKIRKKEESKESSEGKDKHLKKDEIKEDDTIDKKDRKYYKEEHYYGSGLDNLDRDLSSVSNSSASSGPTQDGSDRDAKRRKVENVQKEGRRAEGSLDKKERSSKGKIRDEQKEQRRERKFARKRDRTDESTVTTEQKRRKDDEKAKGTHQNGDIPEHREKHHYNKVSKSN</sequence>
<dbReference type="EMBL" id="KQ760498">
    <property type="protein sequence ID" value="OAD60086.1"/>
    <property type="molecule type" value="Genomic_DNA"/>
</dbReference>
<evidence type="ECO:0000313" key="12">
    <source>
        <dbReference type="Proteomes" id="UP000250275"/>
    </source>
</evidence>
<feature type="compositionally biased region" description="Basic and acidic residues" evidence="7">
    <location>
        <begin position="1259"/>
        <end position="1272"/>
    </location>
</feature>
<evidence type="ECO:0000259" key="8">
    <source>
        <dbReference type="Pfam" id="PF11262"/>
    </source>
</evidence>
<feature type="compositionally biased region" description="Basic and acidic residues" evidence="7">
    <location>
        <begin position="1353"/>
        <end position="1374"/>
    </location>
</feature>
<name>A0A310SSF8_9HYME</name>
<feature type="domain" description="THO complex subunitTHOC2 N-terminal" evidence="9">
    <location>
        <begin position="545"/>
        <end position="620"/>
    </location>
</feature>
<protein>
    <recommendedName>
        <fullName evidence="3">THO complex subunit 2</fullName>
    </recommendedName>
</protein>
<feature type="coiled-coil region" evidence="6">
    <location>
        <begin position="876"/>
        <end position="928"/>
    </location>
</feature>
<feature type="region of interest" description="Disordered" evidence="7">
    <location>
        <begin position="1560"/>
        <end position="1789"/>
    </location>
</feature>
<feature type="region of interest" description="Disordered" evidence="7">
    <location>
        <begin position="1169"/>
        <end position="1384"/>
    </location>
</feature>
<comment type="subcellular location">
    <subcellularLocation>
        <location evidence="1">Nucleus</location>
    </subcellularLocation>
</comment>
<dbReference type="PANTHER" id="PTHR21597:SF0">
    <property type="entry name" value="THO COMPLEX SUBUNIT 2"/>
    <property type="match status" value="1"/>
</dbReference>
<comment type="similarity">
    <text evidence="2">Belongs to the THOC2 family.</text>
</comment>
<gene>
    <name evidence="11" type="ORF">WN48_06617</name>
</gene>
<dbReference type="Pfam" id="PF11732">
    <property type="entry name" value="Thoc2"/>
    <property type="match status" value="1"/>
</dbReference>
<dbReference type="GO" id="GO:0006397">
    <property type="term" value="P:mRNA processing"/>
    <property type="evidence" value="ECO:0007669"/>
    <property type="project" value="InterPro"/>
</dbReference>
<feature type="compositionally biased region" description="Low complexity" evidence="7">
    <location>
        <begin position="1676"/>
        <end position="1685"/>
    </location>
</feature>
<evidence type="ECO:0000259" key="9">
    <source>
        <dbReference type="Pfam" id="PF11732"/>
    </source>
</evidence>
<feature type="compositionally biased region" description="Basic and acidic residues" evidence="7">
    <location>
        <begin position="1300"/>
        <end position="1344"/>
    </location>
</feature>
<evidence type="ECO:0000256" key="5">
    <source>
        <dbReference type="ARBA" id="ARBA00047033"/>
    </source>
</evidence>
<accession>A0A310SSF8</accession>
<feature type="domain" description="THO complex subunit 2 N-terminal" evidence="10">
    <location>
        <begin position="399"/>
        <end position="543"/>
    </location>
</feature>
<dbReference type="PANTHER" id="PTHR21597">
    <property type="entry name" value="THO2 PROTEIN"/>
    <property type="match status" value="1"/>
</dbReference>
<dbReference type="Pfam" id="PF11262">
    <property type="entry name" value="Tho2"/>
    <property type="match status" value="2"/>
</dbReference>
<dbReference type="GO" id="GO:0000445">
    <property type="term" value="C:THO complex part of transcription export complex"/>
    <property type="evidence" value="ECO:0007669"/>
    <property type="project" value="TreeGrafter"/>
</dbReference>
<keyword evidence="4" id="KW-0539">Nucleus</keyword>
<feature type="compositionally biased region" description="Basic residues" evidence="7">
    <location>
        <begin position="1778"/>
        <end position="1789"/>
    </location>
</feature>
<feature type="domain" description="THO complex subunitTHOC2 C-terminal" evidence="8">
    <location>
        <begin position="1385"/>
        <end position="1546"/>
    </location>
</feature>
<feature type="domain" description="THO complex subunitTHOC2 C-terminal" evidence="8">
    <location>
        <begin position="853"/>
        <end position="1155"/>
    </location>
</feature>
<dbReference type="Pfam" id="PF16134">
    <property type="entry name" value="THOC2_N"/>
    <property type="match status" value="2"/>
</dbReference>
<feature type="domain" description="THO complex subunit 2 N-terminal" evidence="10">
    <location>
        <begin position="9"/>
        <end position="378"/>
    </location>
</feature>
<dbReference type="InterPro" id="IPR032302">
    <property type="entry name" value="THOC2_N"/>
</dbReference>
<dbReference type="InterPro" id="IPR021418">
    <property type="entry name" value="THO_THOC2_C"/>
</dbReference>
<dbReference type="OrthoDB" id="29024at2759"/>
<feature type="compositionally biased region" description="Low complexity" evidence="7">
    <location>
        <begin position="1285"/>
        <end position="1294"/>
    </location>
</feature>
<organism evidence="11 12">
    <name type="scientific">Eufriesea mexicana</name>
    <dbReference type="NCBI Taxonomy" id="516756"/>
    <lineage>
        <taxon>Eukaryota</taxon>
        <taxon>Metazoa</taxon>
        <taxon>Ecdysozoa</taxon>
        <taxon>Arthropoda</taxon>
        <taxon>Hexapoda</taxon>
        <taxon>Insecta</taxon>
        <taxon>Pterygota</taxon>
        <taxon>Neoptera</taxon>
        <taxon>Endopterygota</taxon>
        <taxon>Hymenoptera</taxon>
        <taxon>Apocrita</taxon>
        <taxon>Aculeata</taxon>
        <taxon>Apoidea</taxon>
        <taxon>Anthophila</taxon>
        <taxon>Apidae</taxon>
        <taxon>Eufriesea</taxon>
    </lineage>
</organism>
<dbReference type="InterPro" id="IPR040007">
    <property type="entry name" value="Tho2"/>
</dbReference>
<dbReference type="InterPro" id="IPR021726">
    <property type="entry name" value="THO_THOC2_N"/>
</dbReference>
<feature type="compositionally biased region" description="Basic and acidic residues" evidence="7">
    <location>
        <begin position="1650"/>
        <end position="1663"/>
    </location>
</feature>
<evidence type="ECO:0000256" key="4">
    <source>
        <dbReference type="ARBA" id="ARBA00023242"/>
    </source>
</evidence>
<evidence type="ECO:0000256" key="6">
    <source>
        <dbReference type="SAM" id="Coils"/>
    </source>
</evidence>
<keyword evidence="6" id="KW-0175">Coiled coil</keyword>
<comment type="subunit">
    <text evidence="5">Component of the THO subcomplex, which is composed of THOC1, THOC2, THOC3, THOC5, THOC6 and THOC7. The THO subcomplex interacts with DDX39B to form the THO-DDX39B complex which multimerizes into a 28-subunit tetrameric assembly. Component of the transcription/export (TREX) complex at least composed of ALYREF/THOC4, DDX39B, SARNP/CIP29, CHTOP and the THO subcomplex; in the complex interacts with THOC1, THOC3, THOC5, THOC7 and DDX39B. TREX seems to have a dynamic structure involving ATP-dependent remodeling. Interacts with POLDIP3 and ZC3H11A.</text>
</comment>
<feature type="compositionally biased region" description="Basic and acidic residues" evidence="7">
    <location>
        <begin position="1204"/>
        <end position="1253"/>
    </location>
</feature>
<dbReference type="Proteomes" id="UP000250275">
    <property type="component" value="Unassembled WGS sequence"/>
</dbReference>